<dbReference type="RefSeq" id="WP_271656728.1">
    <property type="nucleotide sequence ID" value="NZ_JAIVFG010000021.1"/>
</dbReference>
<keyword evidence="1" id="KW-0472">Membrane</keyword>
<evidence type="ECO:0008006" key="4">
    <source>
        <dbReference type="Google" id="ProtNLM"/>
    </source>
</evidence>
<dbReference type="AlphaFoldDB" id="A0AAW5ZRN6"/>
<accession>A0AAW5ZRN6</accession>
<gene>
    <name evidence="2" type="ORF">LBW59_13835</name>
</gene>
<comment type="caution">
    <text evidence="2">The sequence shown here is derived from an EMBL/GenBank/DDBJ whole genome shotgun (WGS) entry which is preliminary data.</text>
</comment>
<evidence type="ECO:0000256" key="1">
    <source>
        <dbReference type="SAM" id="Phobius"/>
    </source>
</evidence>
<keyword evidence="1" id="KW-1133">Transmembrane helix</keyword>
<dbReference type="Proteomes" id="UP001144050">
    <property type="component" value="Unassembled WGS sequence"/>
</dbReference>
<dbReference type="EMBL" id="JAIVFG010000021">
    <property type="protein sequence ID" value="MDB0571845.1"/>
    <property type="molecule type" value="Genomic_DNA"/>
</dbReference>
<keyword evidence="1" id="KW-0812">Transmembrane</keyword>
<feature type="transmembrane region" description="Helical" evidence="1">
    <location>
        <begin position="12"/>
        <end position="38"/>
    </location>
</feature>
<organism evidence="2 3">
    <name type="scientific">Ralstonia solanacearum</name>
    <name type="common">Pseudomonas solanacearum</name>
    <dbReference type="NCBI Taxonomy" id="305"/>
    <lineage>
        <taxon>Bacteria</taxon>
        <taxon>Pseudomonadati</taxon>
        <taxon>Pseudomonadota</taxon>
        <taxon>Betaproteobacteria</taxon>
        <taxon>Burkholderiales</taxon>
        <taxon>Burkholderiaceae</taxon>
        <taxon>Ralstonia</taxon>
        <taxon>Ralstonia solanacearum species complex</taxon>
    </lineage>
</organism>
<reference evidence="2" key="1">
    <citation type="submission" date="2021-09" db="EMBL/GenBank/DDBJ databases">
        <title>Genomic analysis of Ralstonia spp.</title>
        <authorList>
            <person name="Aburjaile F."/>
            <person name="Ariute J.C."/>
            <person name="Pais A.K.L."/>
            <person name="Albuquerque G.M.R."/>
            <person name="Silva A.M.F."/>
            <person name="Brenig B."/>
            <person name="Azevedo V."/>
            <person name="Matiuzzi M."/>
            <person name="Ramos R."/>
            <person name="Goes-Neto A."/>
            <person name="Soares S."/>
            <person name="Iseppon A.M.B."/>
            <person name="Souza E."/>
            <person name="Gama M."/>
        </authorList>
    </citation>
    <scope>NUCLEOTIDE SEQUENCE</scope>
    <source>
        <strain evidence="2">CCRMRs91</strain>
    </source>
</reference>
<proteinExistence type="predicted"/>
<protein>
    <recommendedName>
        <fullName evidence="4">Transmembrane protein</fullName>
    </recommendedName>
</protein>
<sequence>MPDILHTATDLFYISLILAYFCFPAMAGVFACAGWICWRKRNKLIYRRLGIGLGIVFSFYTVKVVDLRLEPIRAERAWVETQRQLGAGVSSGDLATSESCLFSCSNSSEMLGADPSRVMTMAADRVIREYAPNSVSPHQQALLFAAYKEKADVLKNDPAASEAYLHQLREVVRIGESAALWEYVRKTYSEGNHLPVNDNYFSESADDTISELLIHQLKSGDTQENAIPSSEGCDMRALERFIALSRQWSADTLCERAREDVRRSEKADSGSSIAKE</sequence>
<name>A0AAW5ZRN6_RALSL</name>
<feature type="transmembrane region" description="Helical" evidence="1">
    <location>
        <begin position="45"/>
        <end position="62"/>
    </location>
</feature>
<evidence type="ECO:0000313" key="3">
    <source>
        <dbReference type="Proteomes" id="UP001144050"/>
    </source>
</evidence>
<evidence type="ECO:0000313" key="2">
    <source>
        <dbReference type="EMBL" id="MDB0571845.1"/>
    </source>
</evidence>